<name>A0A9W4HYE3_PENOL</name>
<keyword evidence="5" id="KW-1185">Reference proteome</keyword>
<reference evidence="4" key="1">
    <citation type="submission" date="2021-07" db="EMBL/GenBank/DDBJ databases">
        <authorList>
            <person name="Branca A.L. A."/>
        </authorList>
    </citation>
    <scope>NUCLEOTIDE SEQUENCE</scope>
</reference>
<dbReference type="Pfam" id="PF20778">
    <property type="entry name" value="SLS1_C"/>
    <property type="match status" value="1"/>
</dbReference>
<evidence type="ECO:0000259" key="1">
    <source>
        <dbReference type="Pfam" id="PF20776"/>
    </source>
</evidence>
<feature type="domain" description="SLS1 N-terminal" evidence="1">
    <location>
        <begin position="128"/>
        <end position="226"/>
    </location>
</feature>
<accession>A0A9W4HYE3</accession>
<dbReference type="EMBL" id="CAJVOS010000038">
    <property type="protein sequence ID" value="CAG8179665.1"/>
    <property type="molecule type" value="Genomic_DNA"/>
</dbReference>
<evidence type="ECO:0000313" key="4">
    <source>
        <dbReference type="EMBL" id="CAG8179665.1"/>
    </source>
</evidence>
<dbReference type="AlphaFoldDB" id="A0A9W4HYE3"/>
<feature type="domain" description="SLS1 C-terminal" evidence="3">
    <location>
        <begin position="394"/>
        <end position="750"/>
    </location>
</feature>
<dbReference type="OrthoDB" id="5392646at2759"/>
<organism evidence="4 5">
    <name type="scientific">Penicillium olsonii</name>
    <dbReference type="NCBI Taxonomy" id="99116"/>
    <lineage>
        <taxon>Eukaryota</taxon>
        <taxon>Fungi</taxon>
        <taxon>Dikarya</taxon>
        <taxon>Ascomycota</taxon>
        <taxon>Pezizomycotina</taxon>
        <taxon>Eurotiomycetes</taxon>
        <taxon>Eurotiomycetidae</taxon>
        <taxon>Eurotiales</taxon>
        <taxon>Aspergillaceae</taxon>
        <taxon>Penicillium</taxon>
    </lineage>
</organism>
<dbReference type="Proteomes" id="UP001153618">
    <property type="component" value="Unassembled WGS sequence"/>
</dbReference>
<comment type="caution">
    <text evidence="4">The sequence shown here is derived from an EMBL/GenBank/DDBJ whole genome shotgun (WGS) entry which is preliminary data.</text>
</comment>
<dbReference type="Pfam" id="PF20777">
    <property type="entry name" value="KH_SLS1_2"/>
    <property type="match status" value="1"/>
</dbReference>
<dbReference type="Pfam" id="PF20776">
    <property type="entry name" value="SLS1_N"/>
    <property type="match status" value="1"/>
</dbReference>
<feature type="domain" description="SLS1 second KH" evidence="2">
    <location>
        <begin position="313"/>
        <end position="362"/>
    </location>
</feature>
<gene>
    <name evidence="4" type="ORF">POLS_LOCUS6911</name>
</gene>
<dbReference type="InterPro" id="IPR048401">
    <property type="entry name" value="SLS1_C"/>
</dbReference>
<sequence>MLRRPAGKGLGSLRFPSLAYRRPSLTYPCTALPRYQSDWKSDKLEPFDRQNSQPRDKRWRRIADDDAKVTLDVDSLGKPGEIFVVSGPRRPHRRNGRALNLRPQPEIQSHDTISSILDGLDGESSPPSDTLINESINAIRGKYPVKETLPTSEFRGMLSKLKSSFSTKQLLDYISKHKRDSGALEESPWTWVSTPKNKQSKRVERSPQGKPRLAEAIVRHCWQMAIEGEVGRLDFPLSVQSMALLVHAKHFSFHELSNLHGCGIDLTRSAGLVSVTGKQKDCEAVVEIILDAAARAREEDVGIKTHINDDGNQIFTPDFLEWVNTTYGVLVEHQPNGPPAKILYLAENKLGADNARRTLNLALSNTTSSSTPFSTYLPASELATVYSYKPEAHASWFERQKSWFRWAMSSNQNEEAESLDTPFFDKHHTRLSDELLKLLQSFPASKVSPANHLHESVTATFGKSLFMQKSSFDDASTMSPAQLGKLSLPRVFTKDGPPVTQLMNALWPDLPRKDAETYRLRLIPTFNAHNLPELEIEVAMESQLDGEVAIESVKAIQSTNSVDYLLPENSLDLRFTRTISQELWKEPLPEAQDVEYAPRKARVAPDVEEMLQSIKRPLQGLFSETLSSSKNAPLPTFCQISLPVEFAQQFGLQGDPKNASGTSPEQNVSVEYMFLPLSDIRGAIVQKYDFDGRPLHYQHYDSGPFLASRANEVSLLMPLSSSTSTVAEADDSQQALDQQFHEFYNTACDIAFKVHASRYAE</sequence>
<evidence type="ECO:0000259" key="2">
    <source>
        <dbReference type="Pfam" id="PF20777"/>
    </source>
</evidence>
<evidence type="ECO:0000313" key="5">
    <source>
        <dbReference type="Proteomes" id="UP001153618"/>
    </source>
</evidence>
<protein>
    <recommendedName>
        <fullName evidence="6">Respiratory complex assembly protein Rmp1</fullName>
    </recommendedName>
</protein>
<proteinExistence type="predicted"/>
<evidence type="ECO:0008006" key="6">
    <source>
        <dbReference type="Google" id="ProtNLM"/>
    </source>
</evidence>
<dbReference type="InterPro" id="IPR048748">
    <property type="entry name" value="SLS1_KH2"/>
</dbReference>
<evidence type="ECO:0000259" key="3">
    <source>
        <dbReference type="Pfam" id="PF20778"/>
    </source>
</evidence>
<dbReference type="InterPro" id="IPR048400">
    <property type="entry name" value="SLS1_N"/>
</dbReference>